<feature type="region of interest" description="Disordered" evidence="5">
    <location>
        <begin position="685"/>
        <end position="715"/>
    </location>
</feature>
<evidence type="ECO:0000256" key="1">
    <source>
        <dbReference type="ARBA" id="ARBA00006638"/>
    </source>
</evidence>
<dbReference type="InterPro" id="IPR042525">
    <property type="entry name" value="Rad52_Rad59_Rad22_sf"/>
</dbReference>
<dbReference type="GO" id="GO:0000724">
    <property type="term" value="P:double-strand break repair via homologous recombination"/>
    <property type="evidence" value="ECO:0007669"/>
    <property type="project" value="TreeGrafter"/>
</dbReference>
<feature type="compositionally biased region" description="Polar residues" evidence="5">
    <location>
        <begin position="1144"/>
        <end position="1154"/>
    </location>
</feature>
<keyword evidence="8" id="KW-1185">Reference proteome</keyword>
<evidence type="ECO:0000256" key="4">
    <source>
        <dbReference type="ARBA" id="ARBA00023204"/>
    </source>
</evidence>
<evidence type="ECO:0000256" key="5">
    <source>
        <dbReference type="SAM" id="MobiDB-lite"/>
    </source>
</evidence>
<dbReference type="GO" id="GO:0005634">
    <property type="term" value="C:nucleus"/>
    <property type="evidence" value="ECO:0007669"/>
    <property type="project" value="TreeGrafter"/>
</dbReference>
<keyword evidence="2" id="KW-0227">DNA damage</keyword>
<evidence type="ECO:0000313" key="8">
    <source>
        <dbReference type="Proteomes" id="UP000812287"/>
    </source>
</evidence>
<feature type="compositionally biased region" description="Polar residues" evidence="5">
    <location>
        <begin position="1201"/>
        <end position="1212"/>
    </location>
</feature>
<feature type="compositionally biased region" description="Low complexity" evidence="5">
    <location>
        <begin position="894"/>
        <end position="916"/>
    </location>
</feature>
<feature type="domain" description="Peptidase S9 prolyl oligopeptidase catalytic" evidence="6">
    <location>
        <begin position="468"/>
        <end position="674"/>
    </location>
</feature>
<dbReference type="GO" id="GO:0045002">
    <property type="term" value="P:double-strand break repair via single-strand annealing"/>
    <property type="evidence" value="ECO:0007669"/>
    <property type="project" value="TreeGrafter"/>
</dbReference>
<dbReference type="RefSeq" id="XP_043042307.1">
    <property type="nucleotide sequence ID" value="XM_043179008.1"/>
</dbReference>
<feature type="compositionally biased region" description="Basic and acidic residues" evidence="5">
    <location>
        <begin position="864"/>
        <end position="876"/>
    </location>
</feature>
<gene>
    <name evidence="7" type="ORF">BT62DRAFT_1074342</name>
</gene>
<dbReference type="SUPFAM" id="SSF82171">
    <property type="entry name" value="DPP6 N-terminal domain-like"/>
    <property type="match status" value="1"/>
</dbReference>
<dbReference type="InterPro" id="IPR001375">
    <property type="entry name" value="Peptidase_S9_cat"/>
</dbReference>
<feature type="compositionally biased region" description="Low complexity" evidence="5">
    <location>
        <begin position="1161"/>
        <end position="1172"/>
    </location>
</feature>
<dbReference type="InterPro" id="IPR011659">
    <property type="entry name" value="WD40"/>
</dbReference>
<dbReference type="InterPro" id="IPR029058">
    <property type="entry name" value="AB_hydrolase_fold"/>
</dbReference>
<dbReference type="GO" id="GO:0008236">
    <property type="term" value="F:serine-type peptidase activity"/>
    <property type="evidence" value="ECO:0007669"/>
    <property type="project" value="InterPro"/>
</dbReference>
<dbReference type="InterPro" id="IPR011042">
    <property type="entry name" value="6-blade_b-propeller_TolB-like"/>
</dbReference>
<dbReference type="Pfam" id="PF04098">
    <property type="entry name" value="Rad52_Rad22"/>
    <property type="match status" value="1"/>
</dbReference>
<keyword evidence="4" id="KW-0234">DNA repair</keyword>
<comment type="similarity">
    <text evidence="1">Belongs to the RAD52 family.</text>
</comment>
<dbReference type="InterPro" id="IPR007232">
    <property type="entry name" value="Rad52_Rad59_Rad22"/>
</dbReference>
<accession>A0A9P8AWC6</accession>
<protein>
    <recommendedName>
        <fullName evidence="6">Peptidase S9 prolyl oligopeptidase catalytic domain-containing protein</fullName>
    </recommendedName>
</protein>
<dbReference type="InterPro" id="IPR041247">
    <property type="entry name" value="Rad52_fam"/>
</dbReference>
<sequence>MRHTPSQIASSQKVRDISISPDGERVLYQVQQFYKSADRVQAELWLARTDVTDSARKLTNGDFHDRAGVFHPFDSNMIIFLSDRFSPGKGGSLYSLRLTEDEEPMHLMVEPVRKGVQQFQVSPDGTYIAFTSTNDGPAREDRDDARRIGDKRGLSRLFLLNLITGEVSSMNHIRKDRHVESFTWSPDSKELLHRLREDRGLEAAEREVLLEKVSVASQDAPETIDAYPRSPSGPNIWLSSGHILALQSYEVANILDARTLYIRQGADQRASVRKLYGATEDAIRIVDMTNHSDDTSNGMIAVEVSSDTDTRIDGISFSSSNGDENKVVDVRQLFQTQDEAIWFGAWDAKRIRNRTGVSYVFAAVLSSGIRHEAPNVWSVRVDDEKGCCTGRRKQLSSHLQWLTDAPQIKTEVIRWKSRDGVELSGLVRYPPGIDQRSACALPTILFLHGGPYRRDVPDYMPYFCNWREMLASAGYLVISPNYRGSQGKGHSFAHAASCGIGTFDWPDCESMVDEIVTRGLANPDRLAVAGWSHGGSLTAWGVTQTKTMFKAAVVGAGVSNWESMVMEAASPELEGALGGISPWEGRLNGTSRKESPIQQVSGVTTAVLILHGEKDERVPLGQGIGLYRSLKRTEGPCKDRVEMIVYPREPHGFVEKKHAEDVMLRVLEHFQRWLYNMVTPNPSTTSGSLSFDPSMHGSSSVASSSSHPPYDPPILQQKLTQKLGPEYISTRPGPGGGPKLTYAEGWKIINLANEVFGFDGWSSSIVTMSTEFMDFDETTRRYSIGITAIVRVTLVTSGSFHEDIGYGTIENTKSKGQGLDKCKKEAVTDGLKRALRNFGNLLGNCLYDKGYTQEVTKIKVQPPKFDKSQLHRRPEFAESQPPPPSNPPQPQTNAPVQQRAPTPQQQPQHAPALQQACIPPQPQRTSLHQQPQRPPQNAAVPQQHRPPQPACATFKAPAPKPYPQINMPITTLHQPNDNSSSGKGNINTNAASSSTLSAIEPEGDDSFMFGSEDDAFLATVDLGEGDMGRPILCEGEEFDDESIRDNVRFEDVDRSVVGELFNGGREDKPTVLASARSGAQHQQQKQNRLAAIKAEIEGHSAERSVLGERATIPPSNPKLIIPRTSVERQQQNQNRVALINSYQQHPTAQQSVHNPQRRPDTPTGGFRFPTGTINPLGLPIHSGVKRNADGAPRKPGPGMGLSNTSSTRTPLGTLSLEPDGKRIKR</sequence>
<dbReference type="Proteomes" id="UP000812287">
    <property type="component" value="Unassembled WGS sequence"/>
</dbReference>
<dbReference type="Gene3D" id="2.120.10.30">
    <property type="entry name" value="TolB, C-terminal domain"/>
    <property type="match status" value="1"/>
</dbReference>
<feature type="region of interest" description="Disordered" evidence="5">
    <location>
        <begin position="1144"/>
        <end position="1225"/>
    </location>
</feature>
<name>A0A9P8AWC6_9AGAR</name>
<reference evidence="7" key="1">
    <citation type="submission" date="2020-11" db="EMBL/GenBank/DDBJ databases">
        <title>Adaptations for nitrogen fixation in a non-lichenized fungal sporocarp promotes dispersal by wood-feeding termites.</title>
        <authorList>
            <consortium name="DOE Joint Genome Institute"/>
            <person name="Koch R.A."/>
            <person name="Yoon G."/>
            <person name="Arayal U."/>
            <person name="Lail K."/>
            <person name="Amirebrahimi M."/>
            <person name="Labutti K."/>
            <person name="Lipzen A."/>
            <person name="Riley R."/>
            <person name="Barry K."/>
            <person name="Henrissat B."/>
            <person name="Grigoriev I.V."/>
            <person name="Herr J.R."/>
            <person name="Aime M.C."/>
        </authorList>
    </citation>
    <scope>NUCLEOTIDE SEQUENCE</scope>
    <source>
        <strain evidence="7">MCA 3950</strain>
    </source>
</reference>
<dbReference type="GO" id="GO:0006312">
    <property type="term" value="P:mitotic recombination"/>
    <property type="evidence" value="ECO:0007669"/>
    <property type="project" value="TreeGrafter"/>
</dbReference>
<comment type="caution">
    <text evidence="7">The sequence shown here is derived from an EMBL/GenBank/DDBJ whole genome shotgun (WGS) entry which is preliminary data.</text>
</comment>
<dbReference type="GO" id="GO:0006508">
    <property type="term" value="P:proteolysis"/>
    <property type="evidence" value="ECO:0007669"/>
    <property type="project" value="InterPro"/>
</dbReference>
<evidence type="ECO:0000259" key="6">
    <source>
        <dbReference type="Pfam" id="PF00326"/>
    </source>
</evidence>
<dbReference type="AlphaFoldDB" id="A0A9P8AWC6"/>
<feature type="region of interest" description="Disordered" evidence="5">
    <location>
        <begin position="1110"/>
        <end position="1131"/>
    </location>
</feature>
<evidence type="ECO:0000256" key="3">
    <source>
        <dbReference type="ARBA" id="ARBA00023172"/>
    </source>
</evidence>
<proteinExistence type="inferred from homology"/>
<dbReference type="PANTHER" id="PTHR12132:SF1">
    <property type="entry name" value="DNA REPAIR PROTEIN RAD52 HOMOLOG"/>
    <property type="match status" value="1"/>
</dbReference>
<dbReference type="Gene3D" id="3.40.50.1820">
    <property type="entry name" value="alpha/beta hydrolase"/>
    <property type="match status" value="1"/>
</dbReference>
<feature type="compositionally biased region" description="Low complexity" evidence="5">
    <location>
        <begin position="694"/>
        <end position="706"/>
    </location>
</feature>
<dbReference type="OrthoDB" id="43744at2759"/>
<evidence type="ECO:0000313" key="7">
    <source>
        <dbReference type="EMBL" id="KAG7448807.1"/>
    </source>
</evidence>
<feature type="region of interest" description="Disordered" evidence="5">
    <location>
        <begin position="862"/>
        <end position="989"/>
    </location>
</feature>
<dbReference type="Pfam" id="PF07676">
    <property type="entry name" value="PD40"/>
    <property type="match status" value="1"/>
</dbReference>
<dbReference type="EMBL" id="MU250529">
    <property type="protein sequence ID" value="KAG7448807.1"/>
    <property type="molecule type" value="Genomic_DNA"/>
</dbReference>
<dbReference type="PANTHER" id="PTHR12132">
    <property type="entry name" value="DNA REPAIR AND RECOMBINATION PROTEIN RAD52, RAD59"/>
    <property type="match status" value="1"/>
</dbReference>
<dbReference type="SUPFAM" id="SSF53474">
    <property type="entry name" value="alpha/beta-Hydrolases"/>
    <property type="match status" value="1"/>
</dbReference>
<dbReference type="GeneID" id="66101302"/>
<dbReference type="FunFam" id="3.30.390.80:FF:000001">
    <property type="entry name" value="DNA repair protein RAD52 homolog"/>
    <property type="match status" value="1"/>
</dbReference>
<organism evidence="7 8">
    <name type="scientific">Guyanagaster necrorhizus</name>
    <dbReference type="NCBI Taxonomy" id="856835"/>
    <lineage>
        <taxon>Eukaryota</taxon>
        <taxon>Fungi</taxon>
        <taxon>Dikarya</taxon>
        <taxon>Basidiomycota</taxon>
        <taxon>Agaricomycotina</taxon>
        <taxon>Agaricomycetes</taxon>
        <taxon>Agaricomycetidae</taxon>
        <taxon>Agaricales</taxon>
        <taxon>Marasmiineae</taxon>
        <taxon>Physalacriaceae</taxon>
        <taxon>Guyanagaster</taxon>
    </lineage>
</organism>
<evidence type="ECO:0000256" key="2">
    <source>
        <dbReference type="ARBA" id="ARBA00022763"/>
    </source>
</evidence>
<dbReference type="Pfam" id="PF00326">
    <property type="entry name" value="Peptidase_S9"/>
    <property type="match status" value="1"/>
</dbReference>
<keyword evidence="3" id="KW-0233">DNA recombination</keyword>
<dbReference type="Gene3D" id="3.30.390.80">
    <property type="entry name" value="DNA repair protein Rad52/59/22"/>
    <property type="match status" value="1"/>
</dbReference>
<feature type="compositionally biased region" description="Polar residues" evidence="5">
    <location>
        <begin position="967"/>
        <end position="984"/>
    </location>
</feature>
<feature type="compositionally biased region" description="Pro residues" evidence="5">
    <location>
        <begin position="880"/>
        <end position="890"/>
    </location>
</feature>
<dbReference type="GO" id="GO:0003697">
    <property type="term" value="F:single-stranded DNA binding"/>
    <property type="evidence" value="ECO:0007669"/>
    <property type="project" value="UniProtKB-ARBA"/>
</dbReference>
<dbReference type="SUPFAM" id="SSF54768">
    <property type="entry name" value="dsRNA-binding domain-like"/>
    <property type="match status" value="1"/>
</dbReference>